<reference evidence="3" key="1">
    <citation type="submission" date="2022-08" db="EMBL/GenBank/DDBJ databases">
        <authorList>
            <person name="Marques A."/>
        </authorList>
    </citation>
    <scope>NUCLEOTIDE SEQUENCE</scope>
    <source>
        <strain evidence="3">RhyPub2mFocal</strain>
        <tissue evidence="3">Leaves</tissue>
    </source>
</reference>
<dbReference type="EMBL" id="JAMFTS010000001">
    <property type="protein sequence ID" value="KAJ4815855.1"/>
    <property type="molecule type" value="Genomic_DNA"/>
</dbReference>
<keyword evidence="1" id="KW-0406">Ion transport</keyword>
<dbReference type="PANTHER" id="PTHR45651:SF12">
    <property type="entry name" value="CYCLIC NUCLEOTIDE-GATED ION CHANNEL 15-RELATED"/>
    <property type="match status" value="1"/>
</dbReference>
<feature type="transmembrane region" description="Helical" evidence="2">
    <location>
        <begin position="83"/>
        <end position="104"/>
    </location>
</feature>
<dbReference type="PANTHER" id="PTHR45651">
    <property type="entry name" value="CYCLIC NUCLEOTIDE-GATED ION CHANNEL 15-RELATED-RELATED"/>
    <property type="match status" value="1"/>
</dbReference>
<keyword evidence="2" id="KW-0472">Membrane</keyword>
<accession>A0AAV8HDC1</accession>
<dbReference type="Proteomes" id="UP001140206">
    <property type="component" value="Chromosome 1"/>
</dbReference>
<keyword evidence="2" id="KW-1133">Transmembrane helix</keyword>
<proteinExistence type="predicted"/>
<gene>
    <name evidence="3" type="ORF">LUZ62_028421</name>
</gene>
<keyword evidence="4" id="KW-1185">Reference proteome</keyword>
<protein>
    <submittedName>
        <fullName evidence="3">Cyclic nucleotide-gated channel 6</fullName>
    </submittedName>
</protein>
<organism evidence="3 4">
    <name type="scientific">Rhynchospora pubera</name>
    <dbReference type="NCBI Taxonomy" id="906938"/>
    <lineage>
        <taxon>Eukaryota</taxon>
        <taxon>Viridiplantae</taxon>
        <taxon>Streptophyta</taxon>
        <taxon>Embryophyta</taxon>
        <taxon>Tracheophyta</taxon>
        <taxon>Spermatophyta</taxon>
        <taxon>Magnoliopsida</taxon>
        <taxon>Liliopsida</taxon>
        <taxon>Poales</taxon>
        <taxon>Cyperaceae</taxon>
        <taxon>Cyperoideae</taxon>
        <taxon>Rhynchosporeae</taxon>
        <taxon>Rhynchospora</taxon>
    </lineage>
</organism>
<evidence type="ECO:0000256" key="1">
    <source>
        <dbReference type="ARBA" id="ARBA00023303"/>
    </source>
</evidence>
<evidence type="ECO:0000313" key="4">
    <source>
        <dbReference type="Proteomes" id="UP001140206"/>
    </source>
</evidence>
<evidence type="ECO:0000256" key="2">
    <source>
        <dbReference type="SAM" id="Phobius"/>
    </source>
</evidence>
<dbReference type="GO" id="GO:0016020">
    <property type="term" value="C:membrane"/>
    <property type="evidence" value="ECO:0007669"/>
    <property type="project" value="UniProtKB-SubCell"/>
</dbReference>
<evidence type="ECO:0000313" key="3">
    <source>
        <dbReference type="EMBL" id="KAJ4815855.1"/>
    </source>
</evidence>
<dbReference type="GO" id="GO:0034220">
    <property type="term" value="P:monoatomic ion transmembrane transport"/>
    <property type="evidence" value="ECO:0007669"/>
    <property type="project" value="UniProtKB-KW"/>
</dbReference>
<comment type="caution">
    <text evidence="3">The sequence shown here is derived from an EMBL/GenBank/DDBJ whole genome shotgun (WGS) entry which is preliminary data.</text>
</comment>
<sequence>MEQDGNIQDKFKGAEQRKAVRFMSPEREKDKKLEKSVNRMLLSLSKPIINNPSQVPSSPKDPTNCLKLILDPGGYILLTWNRAFLMSCFIALCIDPLFFFLPFVDNTYPYLCIRTDQHLACVLTILRCMVDMVYLINIIIKFHTAYVDPISEVLGKGELITDPRLIVNRYLRKGFLIDLLGALPSPQVVGAVYYLLAMERQATCWQSQCLADVASQNNQTCNFQYLECRNTGSQDSQNWANNTSVFANCNAATKGISFNFGIFLIALQYGLTTTSLSEKYFYSLWWGFQELR</sequence>
<keyword evidence="1" id="KW-0407">Ion channel</keyword>
<dbReference type="AlphaFoldDB" id="A0AAV8HDC1"/>
<keyword evidence="1" id="KW-0813">Transport</keyword>
<keyword evidence="2" id="KW-0812">Transmembrane</keyword>
<name>A0AAV8HDC1_9POAL</name>
<dbReference type="SUPFAM" id="SSF81324">
    <property type="entry name" value="Voltage-gated potassium channels"/>
    <property type="match status" value="1"/>
</dbReference>